<keyword evidence="3" id="KW-1185">Reference proteome</keyword>
<evidence type="ECO:0000313" key="3">
    <source>
        <dbReference type="Proteomes" id="UP000002058"/>
    </source>
</evidence>
<feature type="region of interest" description="Disordered" evidence="1">
    <location>
        <begin position="1"/>
        <end position="54"/>
    </location>
</feature>
<sequence>MAALTVKGGNDQSGENNAGGGWRWKGEESWDGKSNQSSDGITQGDHSLQKVSGTESVHSVSIRECLMGFDY</sequence>
<name>C4JG56_UNCRE</name>
<dbReference type="GeneID" id="8437965"/>
<dbReference type="Proteomes" id="UP000002058">
    <property type="component" value="Unassembled WGS sequence"/>
</dbReference>
<dbReference type="RefSeq" id="XP_002542938.1">
    <property type="nucleotide sequence ID" value="XM_002542892.1"/>
</dbReference>
<dbReference type="InParanoid" id="C4JG56"/>
<dbReference type="KEGG" id="ure:UREG_02454"/>
<evidence type="ECO:0000313" key="2">
    <source>
        <dbReference type="EMBL" id="EEP77605.1"/>
    </source>
</evidence>
<gene>
    <name evidence="2" type="ORF">UREG_02454</name>
</gene>
<feature type="compositionally biased region" description="Polar residues" evidence="1">
    <location>
        <begin position="32"/>
        <end position="54"/>
    </location>
</feature>
<accession>C4JG56</accession>
<protein>
    <submittedName>
        <fullName evidence="2">Uncharacterized protein</fullName>
    </submittedName>
</protein>
<dbReference type="AlphaFoldDB" id="C4JG56"/>
<dbReference type="EMBL" id="CH476615">
    <property type="protein sequence ID" value="EEP77605.1"/>
    <property type="molecule type" value="Genomic_DNA"/>
</dbReference>
<dbReference type="HOGENOM" id="CLU_2741939_0_0_1"/>
<reference evidence="3" key="1">
    <citation type="journal article" date="2009" name="Genome Res.">
        <title>Comparative genomic analyses of the human fungal pathogens Coccidioides and their relatives.</title>
        <authorList>
            <person name="Sharpton T.J."/>
            <person name="Stajich J.E."/>
            <person name="Rounsley S.D."/>
            <person name="Gardner M.J."/>
            <person name="Wortman J.R."/>
            <person name="Jordar V.S."/>
            <person name="Maiti R."/>
            <person name="Kodira C.D."/>
            <person name="Neafsey D.E."/>
            <person name="Zeng Q."/>
            <person name="Hung C.-Y."/>
            <person name="McMahan C."/>
            <person name="Muszewska A."/>
            <person name="Grynberg M."/>
            <person name="Mandel M.A."/>
            <person name="Kellner E.M."/>
            <person name="Barker B.M."/>
            <person name="Galgiani J.N."/>
            <person name="Orbach M.J."/>
            <person name="Kirkland T.N."/>
            <person name="Cole G.T."/>
            <person name="Henn M.R."/>
            <person name="Birren B.W."/>
            <person name="Taylor J.W."/>
        </authorList>
    </citation>
    <scope>NUCLEOTIDE SEQUENCE [LARGE SCALE GENOMIC DNA]</scope>
    <source>
        <strain evidence="3">UAMH 1704</strain>
    </source>
</reference>
<organism evidence="2 3">
    <name type="scientific">Uncinocarpus reesii (strain UAMH 1704)</name>
    <dbReference type="NCBI Taxonomy" id="336963"/>
    <lineage>
        <taxon>Eukaryota</taxon>
        <taxon>Fungi</taxon>
        <taxon>Dikarya</taxon>
        <taxon>Ascomycota</taxon>
        <taxon>Pezizomycotina</taxon>
        <taxon>Eurotiomycetes</taxon>
        <taxon>Eurotiomycetidae</taxon>
        <taxon>Onygenales</taxon>
        <taxon>Onygenaceae</taxon>
        <taxon>Uncinocarpus</taxon>
    </lineage>
</organism>
<proteinExistence type="predicted"/>
<dbReference type="VEuPathDB" id="FungiDB:UREG_02454"/>
<evidence type="ECO:0000256" key="1">
    <source>
        <dbReference type="SAM" id="MobiDB-lite"/>
    </source>
</evidence>